<feature type="compositionally biased region" description="Basic and acidic residues" evidence="2">
    <location>
        <begin position="892"/>
        <end position="905"/>
    </location>
</feature>
<dbReference type="InterPro" id="IPR052894">
    <property type="entry name" value="AsmA-related"/>
</dbReference>
<organism evidence="4 5">
    <name type="scientific">Parvicella tangerina</name>
    <dbReference type="NCBI Taxonomy" id="2829795"/>
    <lineage>
        <taxon>Bacteria</taxon>
        <taxon>Pseudomonadati</taxon>
        <taxon>Bacteroidota</taxon>
        <taxon>Flavobacteriia</taxon>
        <taxon>Flavobacteriales</taxon>
        <taxon>Parvicellaceae</taxon>
        <taxon>Parvicella</taxon>
    </lineage>
</organism>
<dbReference type="RefSeq" id="WP_258540932.1">
    <property type="nucleotide sequence ID" value="NZ_OU015584.1"/>
</dbReference>
<evidence type="ECO:0008006" key="6">
    <source>
        <dbReference type="Google" id="ProtNLM"/>
    </source>
</evidence>
<name>A0A916NFT3_9FLAO</name>
<dbReference type="KEGG" id="ptan:CRYO30217_00704"/>
<dbReference type="AlphaFoldDB" id="A0A916NFT3"/>
<dbReference type="GO" id="GO:0090313">
    <property type="term" value="P:regulation of protein targeting to membrane"/>
    <property type="evidence" value="ECO:0007669"/>
    <property type="project" value="TreeGrafter"/>
</dbReference>
<keyword evidence="3" id="KW-0472">Membrane</keyword>
<evidence type="ECO:0000256" key="3">
    <source>
        <dbReference type="SAM" id="Phobius"/>
    </source>
</evidence>
<dbReference type="Proteomes" id="UP000683507">
    <property type="component" value="Chromosome"/>
</dbReference>
<protein>
    <recommendedName>
        <fullName evidence="6">AsmA-like C-terminal domain-containing protein</fullName>
    </recommendedName>
</protein>
<feature type="region of interest" description="Disordered" evidence="2">
    <location>
        <begin position="835"/>
        <end position="905"/>
    </location>
</feature>
<proteinExistence type="predicted"/>
<dbReference type="GO" id="GO:0005886">
    <property type="term" value="C:plasma membrane"/>
    <property type="evidence" value="ECO:0007669"/>
    <property type="project" value="TreeGrafter"/>
</dbReference>
<dbReference type="PANTHER" id="PTHR30441">
    <property type="entry name" value="DUF748 DOMAIN-CONTAINING PROTEIN"/>
    <property type="match status" value="1"/>
</dbReference>
<reference evidence="4" key="1">
    <citation type="submission" date="2021-04" db="EMBL/GenBank/DDBJ databases">
        <authorList>
            <person name="Rodrigo-Torres L."/>
            <person name="Arahal R. D."/>
            <person name="Lucena T."/>
        </authorList>
    </citation>
    <scope>NUCLEOTIDE SEQUENCE</scope>
    <source>
        <strain evidence="4">AS29M-1</strain>
    </source>
</reference>
<dbReference type="EMBL" id="OU015584">
    <property type="protein sequence ID" value="CAG5078546.1"/>
    <property type="molecule type" value="Genomic_DNA"/>
</dbReference>
<keyword evidence="5" id="KW-1185">Reference proteome</keyword>
<keyword evidence="1" id="KW-0175">Coiled coil</keyword>
<sequence>MWLKWTKRILAGLGILIVLIVAFFFTVVYIYEDEVKQYAIDELNKNLKVKVKAPDIELTIWDQFPKASLRFNDVLIPDYLSENEQDTMMYAKHIYLSFDFWDMMAGNYKVQTVSLEGAIFNLKVNKEGESNFDIFKEDTTATQDTKFSFALKEVRGKDIQIAYIDSLTNQSYIGYAPDLTFSGDFKETVYDLKVKAKLKAKKIRSGGVTFIKDKDATLDLAMLIDRKKNKYLIQKGNVNIEELLFDVTGSYIDKADSSSVNLDVKGKNIDLASAITILPKEYMATLDKYKAKGLVVFEAKVKGMINEQETPRTSANFYLQGGSLTELNTKTSISDLSFDGFFDSDTLGTSMIYLDDIKGKIDVGQINGQVKIENLDNPKVIVSSFGSVNLKQLKDFLQSEHIEQMNGQADFDLHFIGQSKPDDFQILKSKGEFTFKNASLKLPSSALSYSQIFGDLVLNQNDAVISDFHGFIEDSDFRLDGAIKNLIPYILSDQEILTIEADLRTEKLTLDNILKATEASGDQIFTQQEPEPFVFPDNIHLNLKSQINNLYYGKFDATKVNGIVTLYDQKLSTKNVSFLANDGVYKCDVAFAQNPNLSFVWTTNLVATDIDIENFFLEMDNFGQQYLTNEHIKGKGNVQLDMAVMVNNDFSIDEKTLVAECELHVKKGQLINQPSLLEIGDYFNENKLVKVVVDTEKLQKKLKSVKFSDLHNTITIKDSKIYIPKMTLETNVLDLNLSGIHGFNDSIDYHFNFRLRKILYSNKKQEEFGPLVDDELGAKLFLHMYGHLDDPIYELDSEEKHEEIKKNIQEEKKNIKSILKSEVGIFKQDTSVKAYNEPEKPSPTFDIEWEEFDQEDDDSNEEKTESENTKKKKKKEKDKGMNKLFQKLGIQPEEKEPKVEYEIEQ</sequence>
<evidence type="ECO:0000256" key="1">
    <source>
        <dbReference type="SAM" id="Coils"/>
    </source>
</evidence>
<gene>
    <name evidence="4" type="ORF">CRYO30217_00704</name>
</gene>
<dbReference type="PANTHER" id="PTHR30441:SF8">
    <property type="entry name" value="DUF748 DOMAIN-CONTAINING PROTEIN"/>
    <property type="match status" value="1"/>
</dbReference>
<feature type="coiled-coil region" evidence="1">
    <location>
        <begin position="794"/>
        <end position="821"/>
    </location>
</feature>
<evidence type="ECO:0000256" key="2">
    <source>
        <dbReference type="SAM" id="MobiDB-lite"/>
    </source>
</evidence>
<evidence type="ECO:0000313" key="4">
    <source>
        <dbReference type="EMBL" id="CAG5078546.1"/>
    </source>
</evidence>
<keyword evidence="3" id="KW-0812">Transmembrane</keyword>
<feature type="compositionally biased region" description="Acidic residues" evidence="2">
    <location>
        <begin position="847"/>
        <end position="860"/>
    </location>
</feature>
<evidence type="ECO:0000313" key="5">
    <source>
        <dbReference type="Proteomes" id="UP000683507"/>
    </source>
</evidence>
<accession>A0A916NFT3</accession>
<feature type="transmembrane region" description="Helical" evidence="3">
    <location>
        <begin position="9"/>
        <end position="31"/>
    </location>
</feature>
<keyword evidence="3" id="KW-1133">Transmembrane helix</keyword>